<comment type="caution">
    <text evidence="4">The sequence shown here is derived from an EMBL/GenBank/DDBJ whole genome shotgun (WGS) entry which is preliminary data.</text>
</comment>
<dbReference type="InterPro" id="IPR001647">
    <property type="entry name" value="HTH_TetR"/>
</dbReference>
<protein>
    <submittedName>
        <fullName evidence="4">TetR family transcriptional regulator</fullName>
    </submittedName>
</protein>
<dbReference type="PANTHER" id="PTHR30055:SF219">
    <property type="entry name" value="TRANSCRIPTIONAL REGULATORY PROTEIN"/>
    <property type="match status" value="1"/>
</dbReference>
<dbReference type="AlphaFoldDB" id="A0A8J3W4T7"/>
<dbReference type="GO" id="GO:0003700">
    <property type="term" value="F:DNA-binding transcription factor activity"/>
    <property type="evidence" value="ECO:0007669"/>
    <property type="project" value="TreeGrafter"/>
</dbReference>
<dbReference type="InterPro" id="IPR041583">
    <property type="entry name" value="TetR_C_31"/>
</dbReference>
<keyword evidence="1 2" id="KW-0238">DNA-binding</keyword>
<sequence length="196" mass="20570">MGNREDLLDGAIRCLHEKGYARTTLRDIAGAAGVSMAAVGYHYGSTEALLNIALMKAIEEWGTEFGRALGGGEPGSDQPGSGLREYESMWDRLIGSVAAHPPMALASFEAFVQAQRVPELREQIAAGQREGRRGLAAMLTGTPEQAVPDDTARTLGSVQLALITGLIVQWLTDPDNAPSGADVVAGLRALAAGLQS</sequence>
<dbReference type="Proteomes" id="UP000616724">
    <property type="component" value="Unassembled WGS sequence"/>
</dbReference>
<proteinExistence type="predicted"/>
<evidence type="ECO:0000313" key="5">
    <source>
        <dbReference type="Proteomes" id="UP000616724"/>
    </source>
</evidence>
<name>A0A8J3W4T7_9ACTN</name>
<dbReference type="Pfam" id="PF17940">
    <property type="entry name" value="TetR_C_31"/>
    <property type="match status" value="1"/>
</dbReference>
<organism evidence="4 5">
    <name type="scientific">Planobispora longispora</name>
    <dbReference type="NCBI Taxonomy" id="28887"/>
    <lineage>
        <taxon>Bacteria</taxon>
        <taxon>Bacillati</taxon>
        <taxon>Actinomycetota</taxon>
        <taxon>Actinomycetes</taxon>
        <taxon>Streptosporangiales</taxon>
        <taxon>Streptosporangiaceae</taxon>
        <taxon>Planobispora</taxon>
    </lineage>
</organism>
<evidence type="ECO:0000256" key="1">
    <source>
        <dbReference type="ARBA" id="ARBA00023125"/>
    </source>
</evidence>
<dbReference type="PROSITE" id="PS50977">
    <property type="entry name" value="HTH_TETR_2"/>
    <property type="match status" value="1"/>
</dbReference>
<feature type="DNA-binding region" description="H-T-H motif" evidence="2">
    <location>
        <begin position="24"/>
        <end position="43"/>
    </location>
</feature>
<evidence type="ECO:0000313" key="4">
    <source>
        <dbReference type="EMBL" id="GIH75738.1"/>
    </source>
</evidence>
<dbReference type="Gene3D" id="1.10.357.10">
    <property type="entry name" value="Tetracycline Repressor, domain 2"/>
    <property type="match status" value="1"/>
</dbReference>
<dbReference type="PANTHER" id="PTHR30055">
    <property type="entry name" value="HTH-TYPE TRANSCRIPTIONAL REGULATOR RUTR"/>
    <property type="match status" value="1"/>
</dbReference>
<evidence type="ECO:0000256" key="2">
    <source>
        <dbReference type="PROSITE-ProRule" id="PRU00335"/>
    </source>
</evidence>
<dbReference type="InterPro" id="IPR050109">
    <property type="entry name" value="HTH-type_TetR-like_transc_reg"/>
</dbReference>
<dbReference type="SUPFAM" id="SSF48498">
    <property type="entry name" value="Tetracyclin repressor-like, C-terminal domain"/>
    <property type="match status" value="1"/>
</dbReference>
<dbReference type="GO" id="GO:0000976">
    <property type="term" value="F:transcription cis-regulatory region binding"/>
    <property type="evidence" value="ECO:0007669"/>
    <property type="project" value="TreeGrafter"/>
</dbReference>
<gene>
    <name evidence="4" type="ORF">Plo01_21670</name>
</gene>
<dbReference type="SUPFAM" id="SSF46689">
    <property type="entry name" value="Homeodomain-like"/>
    <property type="match status" value="1"/>
</dbReference>
<reference evidence="4 5" key="1">
    <citation type="submission" date="2021-01" db="EMBL/GenBank/DDBJ databases">
        <title>Whole genome shotgun sequence of Planobispora longispora NBRC 13918.</title>
        <authorList>
            <person name="Komaki H."/>
            <person name="Tamura T."/>
        </authorList>
    </citation>
    <scope>NUCLEOTIDE SEQUENCE [LARGE SCALE GENOMIC DNA]</scope>
    <source>
        <strain evidence="4 5">NBRC 13918</strain>
    </source>
</reference>
<accession>A0A8J3W4T7</accession>
<evidence type="ECO:0000259" key="3">
    <source>
        <dbReference type="PROSITE" id="PS50977"/>
    </source>
</evidence>
<keyword evidence="5" id="KW-1185">Reference proteome</keyword>
<feature type="domain" description="HTH tetR-type" evidence="3">
    <location>
        <begin position="1"/>
        <end position="61"/>
    </location>
</feature>
<dbReference type="InterPro" id="IPR009057">
    <property type="entry name" value="Homeodomain-like_sf"/>
</dbReference>
<dbReference type="EMBL" id="BOOH01000018">
    <property type="protein sequence ID" value="GIH75738.1"/>
    <property type="molecule type" value="Genomic_DNA"/>
</dbReference>
<dbReference type="Pfam" id="PF00440">
    <property type="entry name" value="TetR_N"/>
    <property type="match status" value="1"/>
</dbReference>
<dbReference type="RefSeq" id="WP_203890408.1">
    <property type="nucleotide sequence ID" value="NZ_BOOH01000018.1"/>
</dbReference>
<dbReference type="PRINTS" id="PR00455">
    <property type="entry name" value="HTHTETR"/>
</dbReference>
<dbReference type="InterPro" id="IPR036271">
    <property type="entry name" value="Tet_transcr_reg_TetR-rel_C_sf"/>
</dbReference>